<dbReference type="Proteomes" id="UP000298471">
    <property type="component" value="Unassembled WGS sequence"/>
</dbReference>
<dbReference type="RefSeq" id="WP_135395644.1">
    <property type="nucleotide sequence ID" value="NZ_SRMB01000002.1"/>
</dbReference>
<accession>A0A4Z0QEE1</accession>
<sequence length="196" mass="22361">MQHPFRFLLLLLTSIALAAPAARAQQVANADADFLEWSATRRITAADFQLKLQPHSNLRGSNASLHCSLNGPVFELLGKGGNKIFHNQMLRSASWLDTTNRADIPQQIRFQQTLFDIQEIYLRRLRQQARASARKMVLLGKPDINELLAGQMKECQLRQVRYTEETNYATLPDKQAAWEQQIRAELQELQAFEATN</sequence>
<reference evidence="2 3" key="1">
    <citation type="submission" date="2019-04" db="EMBL/GenBank/DDBJ databases">
        <authorList>
            <person name="Feng G."/>
            <person name="Zhang J."/>
            <person name="Zhu H."/>
        </authorList>
    </citation>
    <scope>NUCLEOTIDE SEQUENCE [LARGE SCALE GENOMIC DNA]</scope>
    <source>
        <strain evidence="2 3">9PBR-1</strain>
    </source>
</reference>
<organism evidence="2 3">
    <name type="scientific">Hymenobacter metallicola</name>
    <dbReference type="NCBI Taxonomy" id="2563114"/>
    <lineage>
        <taxon>Bacteria</taxon>
        <taxon>Pseudomonadati</taxon>
        <taxon>Bacteroidota</taxon>
        <taxon>Cytophagia</taxon>
        <taxon>Cytophagales</taxon>
        <taxon>Hymenobacteraceae</taxon>
        <taxon>Hymenobacter</taxon>
    </lineage>
</organism>
<gene>
    <name evidence="2" type="ORF">E5K02_14420</name>
</gene>
<keyword evidence="1" id="KW-0732">Signal</keyword>
<keyword evidence="3" id="KW-1185">Reference proteome</keyword>
<name>A0A4Z0QEE1_9BACT</name>
<evidence type="ECO:0000313" key="2">
    <source>
        <dbReference type="EMBL" id="TGE27563.1"/>
    </source>
</evidence>
<protein>
    <submittedName>
        <fullName evidence="2">Uncharacterized protein</fullName>
    </submittedName>
</protein>
<feature type="chain" id="PRO_5021442898" evidence="1">
    <location>
        <begin position="19"/>
        <end position="196"/>
    </location>
</feature>
<comment type="caution">
    <text evidence="2">The sequence shown here is derived from an EMBL/GenBank/DDBJ whole genome shotgun (WGS) entry which is preliminary data.</text>
</comment>
<dbReference type="OrthoDB" id="5431540at2"/>
<dbReference type="EMBL" id="SRMB01000002">
    <property type="protein sequence ID" value="TGE27563.1"/>
    <property type="molecule type" value="Genomic_DNA"/>
</dbReference>
<feature type="signal peptide" evidence="1">
    <location>
        <begin position="1"/>
        <end position="18"/>
    </location>
</feature>
<dbReference type="AlphaFoldDB" id="A0A4Z0QEE1"/>
<evidence type="ECO:0000256" key="1">
    <source>
        <dbReference type="SAM" id="SignalP"/>
    </source>
</evidence>
<proteinExistence type="predicted"/>
<evidence type="ECO:0000313" key="3">
    <source>
        <dbReference type="Proteomes" id="UP000298471"/>
    </source>
</evidence>